<dbReference type="InterPro" id="IPR000297">
    <property type="entry name" value="PPIase_PpiC"/>
</dbReference>
<accession>A0ABW2ZIB6</accession>
<evidence type="ECO:0000256" key="2">
    <source>
        <dbReference type="ARBA" id="ARBA00022475"/>
    </source>
</evidence>
<evidence type="ECO:0000256" key="6">
    <source>
        <dbReference type="ARBA" id="ARBA00023136"/>
    </source>
</evidence>
<keyword evidence="11" id="KW-0697">Rotamase</keyword>
<gene>
    <name evidence="13" type="ORF">ACFQZI_13465</name>
</gene>
<dbReference type="SUPFAM" id="SSF54534">
    <property type="entry name" value="FKBP-like"/>
    <property type="match status" value="1"/>
</dbReference>
<keyword evidence="11" id="KW-0413">Isomerase</keyword>
<evidence type="ECO:0000256" key="9">
    <source>
        <dbReference type="ARBA" id="ARBA00040743"/>
    </source>
</evidence>
<evidence type="ECO:0000313" key="14">
    <source>
        <dbReference type="Proteomes" id="UP001597073"/>
    </source>
</evidence>
<dbReference type="PANTHER" id="PTHR47529">
    <property type="entry name" value="PEPTIDYL-PROLYL CIS-TRANS ISOMERASE D"/>
    <property type="match status" value="1"/>
</dbReference>
<comment type="caution">
    <text evidence="13">The sequence shown here is derived from an EMBL/GenBank/DDBJ whole genome shotgun (WGS) entry which is preliminary data.</text>
</comment>
<feature type="domain" description="PpiC" evidence="12">
    <location>
        <begin position="346"/>
        <end position="444"/>
    </location>
</feature>
<proteinExistence type="inferred from homology"/>
<sequence length="702" mass="76252">MGIMGFLRERMGTILAIVIGVALLGFIAEEVVRSGSSFFRGDATTVGEVNGEKIAYQDFNARLEQSTQQFKQQSGGQSLTPQINSYIQETTWNQFLTEKLLNKEISRLGLIVGSDERQAMISGNNPDPQIQRQFVDDKGQFDPAKLNQFLTYLQSPKADKAQLDAWTDFVINLQTAKLQQKYMTLVTNGLYVNSLDAQDDYLAKNKLANFKYTVLDYTSIPDANVKLTDNDYSDYYNEHKNEFKNANELRSFEYVSFNAAPSKDDTAAVKTQIEKILPEFKTTANDSLFVQINSETKSQLAYQKKGQLEPKLDSIMFGAEKGFTYGPYLSNGSYKIAKLVDARISPDSVKARSIILNPAAEGGVDKAMAKADSLKKLIAGGKPFAELAKNFSADKASGDKGGDMGTMGRGALPPALEDALFNGKTGDLKIVNGQFGVALIQIQEQKGSSKVVKVAMVDKPLAPSSKTQNAVYSKAQSFLSSLNGDNFDAQAKKAGLAIKNAEDVSGNAATVLGLENAREVVKWAFKSEKGTFSDQVFAVGDQYVVARVSVIKPAGTLPLDAVKKQIEPMVRIAVKGKQLSDKFNAALNGASTIEQVAQKAGSTVVPLQNIVFANPVIPGSSAEYKVVGTVFGSQPNKVSKPIEGQQGVYVISLDSFTNPAPLTNNVREKTQLGQAIAQRSQGQVLDALKDKANVKDNRAKFF</sequence>
<evidence type="ECO:0000256" key="3">
    <source>
        <dbReference type="ARBA" id="ARBA00022519"/>
    </source>
</evidence>
<keyword evidence="5" id="KW-1133">Transmembrane helix</keyword>
<evidence type="ECO:0000256" key="5">
    <source>
        <dbReference type="ARBA" id="ARBA00022989"/>
    </source>
</evidence>
<dbReference type="Pfam" id="PF13145">
    <property type="entry name" value="Rotamase_2"/>
    <property type="match status" value="1"/>
</dbReference>
<keyword evidence="2" id="KW-1003">Cell membrane</keyword>
<dbReference type="Pfam" id="PF13616">
    <property type="entry name" value="Rotamase_3"/>
    <property type="match status" value="1"/>
</dbReference>
<dbReference type="InterPro" id="IPR023058">
    <property type="entry name" value="PPIase_PpiC_CS"/>
</dbReference>
<evidence type="ECO:0000256" key="8">
    <source>
        <dbReference type="ARBA" id="ARBA00038408"/>
    </source>
</evidence>
<evidence type="ECO:0000313" key="13">
    <source>
        <dbReference type="EMBL" id="MFD0765864.1"/>
    </source>
</evidence>
<protein>
    <recommendedName>
        <fullName evidence="9">Periplasmic chaperone PpiD</fullName>
    </recommendedName>
    <alternativeName>
        <fullName evidence="10">Periplasmic folding chaperone</fullName>
    </alternativeName>
</protein>
<comment type="subcellular location">
    <subcellularLocation>
        <location evidence="1">Cell inner membrane</location>
        <topology evidence="1">Single-pass type II membrane protein</topology>
        <orientation evidence="1">Periplasmic side</orientation>
    </subcellularLocation>
</comment>
<dbReference type="Proteomes" id="UP001597073">
    <property type="component" value="Unassembled WGS sequence"/>
</dbReference>
<dbReference type="InterPro" id="IPR046357">
    <property type="entry name" value="PPIase_dom_sf"/>
</dbReference>
<dbReference type="InterPro" id="IPR052029">
    <property type="entry name" value="PpiD_chaperone"/>
</dbReference>
<dbReference type="InterPro" id="IPR027304">
    <property type="entry name" value="Trigger_fact/SurA_dom_sf"/>
</dbReference>
<dbReference type="PROSITE" id="PS50198">
    <property type="entry name" value="PPIC_PPIASE_2"/>
    <property type="match status" value="1"/>
</dbReference>
<keyword evidence="4" id="KW-0812">Transmembrane</keyword>
<evidence type="ECO:0000259" key="12">
    <source>
        <dbReference type="PROSITE" id="PS50198"/>
    </source>
</evidence>
<keyword evidence="14" id="KW-1185">Reference proteome</keyword>
<evidence type="ECO:0000256" key="4">
    <source>
        <dbReference type="ARBA" id="ARBA00022692"/>
    </source>
</evidence>
<evidence type="ECO:0000256" key="1">
    <source>
        <dbReference type="ARBA" id="ARBA00004382"/>
    </source>
</evidence>
<keyword evidence="7" id="KW-0143">Chaperone</keyword>
<dbReference type="SUPFAM" id="SSF109998">
    <property type="entry name" value="Triger factor/SurA peptide-binding domain-like"/>
    <property type="match status" value="1"/>
</dbReference>
<dbReference type="Gene3D" id="3.10.50.40">
    <property type="match status" value="1"/>
</dbReference>
<keyword evidence="3" id="KW-0997">Cell inner membrane</keyword>
<evidence type="ECO:0000256" key="11">
    <source>
        <dbReference type="PROSITE-ProRule" id="PRU00278"/>
    </source>
</evidence>
<dbReference type="EMBL" id="JBHTIA010000009">
    <property type="protein sequence ID" value="MFD0765864.1"/>
    <property type="molecule type" value="Genomic_DNA"/>
</dbReference>
<dbReference type="Pfam" id="PF13623">
    <property type="entry name" value="SurA_N_2"/>
    <property type="match status" value="1"/>
</dbReference>
<evidence type="ECO:0000256" key="7">
    <source>
        <dbReference type="ARBA" id="ARBA00023186"/>
    </source>
</evidence>
<evidence type="ECO:0000256" key="10">
    <source>
        <dbReference type="ARBA" id="ARBA00042775"/>
    </source>
</evidence>
<keyword evidence="6" id="KW-0472">Membrane</keyword>
<dbReference type="RefSeq" id="WP_377143252.1">
    <property type="nucleotide sequence ID" value="NZ_JBHTIA010000009.1"/>
</dbReference>
<comment type="similarity">
    <text evidence="8">Belongs to the PpiD chaperone family.</text>
</comment>
<organism evidence="13 14">
    <name type="scientific">Mucilaginibacter lutimaris</name>
    <dbReference type="NCBI Taxonomy" id="931629"/>
    <lineage>
        <taxon>Bacteria</taxon>
        <taxon>Pseudomonadati</taxon>
        <taxon>Bacteroidota</taxon>
        <taxon>Sphingobacteriia</taxon>
        <taxon>Sphingobacteriales</taxon>
        <taxon>Sphingobacteriaceae</taxon>
        <taxon>Mucilaginibacter</taxon>
    </lineage>
</organism>
<dbReference type="PROSITE" id="PS01096">
    <property type="entry name" value="PPIC_PPIASE_1"/>
    <property type="match status" value="1"/>
</dbReference>
<reference evidence="14" key="1">
    <citation type="journal article" date="2019" name="Int. J. Syst. Evol. Microbiol.">
        <title>The Global Catalogue of Microorganisms (GCM) 10K type strain sequencing project: providing services to taxonomists for standard genome sequencing and annotation.</title>
        <authorList>
            <consortium name="The Broad Institute Genomics Platform"/>
            <consortium name="The Broad Institute Genome Sequencing Center for Infectious Disease"/>
            <person name="Wu L."/>
            <person name="Ma J."/>
        </authorList>
    </citation>
    <scope>NUCLEOTIDE SEQUENCE [LARGE SCALE GENOMIC DNA]</scope>
    <source>
        <strain evidence="14">CCUG 60742</strain>
    </source>
</reference>
<dbReference type="PANTHER" id="PTHR47529:SF1">
    <property type="entry name" value="PERIPLASMIC CHAPERONE PPID"/>
    <property type="match status" value="1"/>
</dbReference>
<name>A0ABW2ZIB6_9SPHI</name>